<comment type="caution">
    <text evidence="2">The sequence shown here is derived from an EMBL/GenBank/DDBJ whole genome shotgun (WGS) entry which is preliminary data.</text>
</comment>
<dbReference type="InterPro" id="IPR009081">
    <property type="entry name" value="PP-bd_ACP"/>
</dbReference>
<dbReference type="PROSITE" id="PS50075">
    <property type="entry name" value="CARRIER"/>
    <property type="match status" value="1"/>
</dbReference>
<dbReference type="Gene3D" id="1.10.1200.10">
    <property type="entry name" value="ACP-like"/>
    <property type="match status" value="1"/>
</dbReference>
<dbReference type="Proteomes" id="UP000029646">
    <property type="component" value="Unassembled WGS sequence"/>
</dbReference>
<dbReference type="EMBL" id="BBNR01000007">
    <property type="protein sequence ID" value="GAL67046.1"/>
    <property type="molecule type" value="Genomic_DNA"/>
</dbReference>
<dbReference type="RefSeq" id="WP_042243409.1">
    <property type="nucleotide sequence ID" value="NZ_BBNR01000007.1"/>
</dbReference>
<evidence type="ECO:0000259" key="1">
    <source>
        <dbReference type="PROSITE" id="PS50075"/>
    </source>
</evidence>
<gene>
    <name evidence="2" type="ORF">JCM19301_2211</name>
    <name evidence="3" type="ORF">JCM19302_2477</name>
</gene>
<dbReference type="STRING" id="504487.JCM19538_386"/>
<evidence type="ECO:0000313" key="4">
    <source>
        <dbReference type="Proteomes" id="UP000029641"/>
    </source>
</evidence>
<dbReference type="OrthoDB" id="9811033at2"/>
<feature type="domain" description="Carrier" evidence="1">
    <location>
        <begin position="1"/>
        <end position="79"/>
    </location>
</feature>
<accession>A0A090VQS3</accession>
<evidence type="ECO:0000313" key="5">
    <source>
        <dbReference type="Proteomes" id="UP000029646"/>
    </source>
</evidence>
<protein>
    <recommendedName>
        <fullName evidence="1">Carrier domain-containing protein</fullName>
    </recommendedName>
</protein>
<name>A0A090VQS3_9FLAO</name>
<dbReference type="Proteomes" id="UP000029641">
    <property type="component" value="Unassembled WGS sequence"/>
</dbReference>
<dbReference type="eggNOG" id="COG0236">
    <property type="taxonomic scope" value="Bacteria"/>
</dbReference>
<proteinExistence type="predicted"/>
<evidence type="ECO:0000313" key="3">
    <source>
        <dbReference type="EMBL" id="GAL70755.1"/>
    </source>
</evidence>
<dbReference type="InterPro" id="IPR036736">
    <property type="entry name" value="ACP-like_sf"/>
</dbReference>
<dbReference type="AlphaFoldDB" id="A0A090VQS3"/>
<dbReference type="EMBL" id="BBNS01000007">
    <property type="protein sequence ID" value="GAL70755.1"/>
    <property type="molecule type" value="Genomic_DNA"/>
</dbReference>
<evidence type="ECO:0000313" key="2">
    <source>
        <dbReference type="EMBL" id="GAL67046.1"/>
    </source>
</evidence>
<organism evidence="2 4">
    <name type="scientific">Jejuia pallidilutea</name>
    <dbReference type="NCBI Taxonomy" id="504487"/>
    <lineage>
        <taxon>Bacteria</taxon>
        <taxon>Pseudomonadati</taxon>
        <taxon>Bacteroidota</taxon>
        <taxon>Flavobacteriia</taxon>
        <taxon>Flavobacteriales</taxon>
        <taxon>Flavobacteriaceae</taxon>
        <taxon>Jejuia</taxon>
    </lineage>
</organism>
<reference evidence="4 5" key="1">
    <citation type="journal article" date="2014" name="Genome Announc.">
        <title>Draft Genome Sequence of Marine Flavobacterium Jejuia pallidilutea Strain 11shimoA1 and Pigmentation Mutants.</title>
        <authorList>
            <person name="Takatani N."/>
            <person name="Nakanishi M."/>
            <person name="Meirelles P."/>
            <person name="Mino S."/>
            <person name="Suda W."/>
            <person name="Oshima K."/>
            <person name="Hattori M."/>
            <person name="Ohkuma M."/>
            <person name="Hosokawa M."/>
            <person name="Miyashita K."/>
            <person name="Thompson F.L."/>
            <person name="Niwa A."/>
            <person name="Sawabe T."/>
            <person name="Sawabe T."/>
        </authorList>
    </citation>
    <scope>NUCLEOTIDE SEQUENCE [LARGE SCALE GENOMIC DNA]</scope>
    <source>
        <strain evidence="2 4">JCM 19301</strain>
        <strain evidence="3">JCM 19302</strain>
        <strain evidence="5">JCM19302</strain>
    </source>
</reference>
<dbReference type="Pfam" id="PF00550">
    <property type="entry name" value="PP-binding"/>
    <property type="match status" value="1"/>
</dbReference>
<dbReference type="SUPFAM" id="SSF47336">
    <property type="entry name" value="ACP-like"/>
    <property type="match status" value="1"/>
</dbReference>
<sequence>MKNQDILNKVATSFSRVLEHNNFTLTESTTANDVDGWESITHMMIISDIEKSFNIKFKLMDLMNMDTVGDLIKAIDKELNAIHS</sequence>